<protein>
    <submittedName>
        <fullName evidence="2">ROK family protein</fullName>
    </submittedName>
</protein>
<dbReference type="Gene3D" id="3.30.420.40">
    <property type="match status" value="2"/>
</dbReference>
<dbReference type="InterPro" id="IPR043129">
    <property type="entry name" value="ATPase_NBD"/>
</dbReference>
<dbReference type="Pfam" id="PF00480">
    <property type="entry name" value="ROK"/>
    <property type="match status" value="1"/>
</dbReference>
<dbReference type="EMBL" id="JAVKGS010000003">
    <property type="protein sequence ID" value="MDR5692459.1"/>
    <property type="molecule type" value="Genomic_DNA"/>
</dbReference>
<organism evidence="2 3">
    <name type="scientific">Agromyces indicus</name>
    <dbReference type="NCBI Taxonomy" id="758919"/>
    <lineage>
        <taxon>Bacteria</taxon>
        <taxon>Bacillati</taxon>
        <taxon>Actinomycetota</taxon>
        <taxon>Actinomycetes</taxon>
        <taxon>Micrococcales</taxon>
        <taxon>Microbacteriaceae</taxon>
        <taxon>Agromyces</taxon>
    </lineage>
</organism>
<name>A0ABU1FL28_9MICO</name>
<evidence type="ECO:0000256" key="1">
    <source>
        <dbReference type="ARBA" id="ARBA00006479"/>
    </source>
</evidence>
<comment type="caution">
    <text evidence="2">The sequence shown here is derived from an EMBL/GenBank/DDBJ whole genome shotgun (WGS) entry which is preliminary data.</text>
</comment>
<dbReference type="PANTHER" id="PTHR18964">
    <property type="entry name" value="ROK (REPRESSOR, ORF, KINASE) FAMILY"/>
    <property type="match status" value="1"/>
</dbReference>
<evidence type="ECO:0000313" key="2">
    <source>
        <dbReference type="EMBL" id="MDR5692459.1"/>
    </source>
</evidence>
<dbReference type="RefSeq" id="WP_310520923.1">
    <property type="nucleotide sequence ID" value="NZ_BAABBS010000001.1"/>
</dbReference>
<dbReference type="SUPFAM" id="SSF53067">
    <property type="entry name" value="Actin-like ATPase domain"/>
    <property type="match status" value="1"/>
</dbReference>
<keyword evidence="3" id="KW-1185">Reference proteome</keyword>
<gene>
    <name evidence="2" type="ORF">RH861_10355</name>
</gene>
<comment type="similarity">
    <text evidence="1">Belongs to the ROK (NagC/XylR) family.</text>
</comment>
<dbReference type="Proteomes" id="UP001260072">
    <property type="component" value="Unassembled WGS sequence"/>
</dbReference>
<accession>A0ABU1FL28</accession>
<dbReference type="InterPro" id="IPR000600">
    <property type="entry name" value="ROK"/>
</dbReference>
<dbReference type="PANTHER" id="PTHR18964:SF169">
    <property type="entry name" value="N-ACETYLMANNOSAMINE KINASE"/>
    <property type="match status" value="1"/>
</dbReference>
<proteinExistence type="inferred from homology"/>
<evidence type="ECO:0000313" key="3">
    <source>
        <dbReference type="Proteomes" id="UP001260072"/>
    </source>
</evidence>
<reference evidence="3" key="1">
    <citation type="submission" date="2023-07" db="EMBL/GenBank/DDBJ databases">
        <title>Description of three actinobacteria isolated from air of manufacturing shop in a pharmaceutical factory.</title>
        <authorList>
            <person name="Zhang D.-F."/>
        </authorList>
    </citation>
    <scope>NUCLEOTIDE SEQUENCE [LARGE SCALE GENOMIC DNA]</scope>
    <source>
        <strain evidence="3">CCTCC AB 2011122</strain>
    </source>
</reference>
<sequence length="328" mass="33391">MRLGIDIGGTKTAAVAIGDDGALSDQVRMPTGFGADAVVETALRTVERMSQLAGVDAHAFRSIGIGIPGSVDSATGRVAHAVNLGLEGLDLGPRLADRLGVDVRVENDVNAAALGAHHLLGLADGQRAHSMAYLNLGTGLAAGIVLDGHLLRGRRGVAGEIGHIPVDPAGAACPCGQRGCLETVASGSALAAMWPSEHKHPSLELFDRADARDAAAVAVRDRFLTGVASAVRLLALTTDVDDIVIGGGLAALGDRLLVGTRRVLADWTASSPFLASLDLASRVRVIPRGFPAAAVGAALVGDEPAPSGGAEALRTPAIQEEVPAWPRS</sequence>